<dbReference type="Proteomes" id="UP001372338">
    <property type="component" value="Unassembled WGS sequence"/>
</dbReference>
<sequence length="822" mass="94135">MENESLGDHILEEMESFWLDIDEKLTISRMVSDSVIKGMVNAVEQQAAERIAQKELEVVQLKKMLDEALGGTKTSWSSVPYREPHVAGAHHISDSGTDHGGSVGSVDGLQIAVREQLNQLKKEINKIRESSSITRINSGSDLVGLGGILQENIPGRWIYVDKSFESLTDALDTLCRSVEVMDQSSKASLWQEELDFRSEIERMVISNCIWNLQQGFEQKRWELDDSQSRNCFDLHKEISSLRQDLDSIAKALSASETGLLISYGSLENFHWKLPTSVSLPSTLEENGKQESSKNSKLENLDSILLKRMSTDELITHFNSEITKMRRNHESQVQEMTEENFRLKREVLNLKERGSFLPLKKDKDIDLLRKKIPDVISKLDEILVRFEKVPQFTENIESLSSSKDTLDFLLSENHQLKDTLTDKKKEVKNLSSELFAVAEKLSLQQLTEKKLLQTIRKLEDDIVDAHAEVSVLQDVYKYLFEDISSEFRCITEELHLKNSIMEEVYETIIQETVHSPQACRELEIKEADMEASMMQGLLDINQIILKEALVDANKTLKLGASKEEELKQEILTLTSIVEERDRLAREAADALVQEKQNTELVSEQVNSLRTQILQQKIFITETTEELDATKGELVAASKEIEQYKEQMCKLHQDLEQRMNELREVDEERKVLCAVTQKQQDALTLIEAKERGTWKQMESTIDLIRNLLAMVTDFEARVNGDISKNCLRLEDMRSKFRYIKNRASIIKTTGLVYKQKLETRCSDLAKAEAEVDLLGDEVDTLLSLLEKIYIALDHYSPILQHYPGIIEILELIRRELNGESRKLV</sequence>
<evidence type="ECO:0000313" key="3">
    <source>
        <dbReference type="Proteomes" id="UP001372338"/>
    </source>
</evidence>
<comment type="caution">
    <text evidence="2">The sequence shown here is derived from an EMBL/GenBank/DDBJ whole genome shotgun (WGS) entry which is preliminary data.</text>
</comment>
<keyword evidence="3" id="KW-1185">Reference proteome</keyword>
<keyword evidence="1" id="KW-0175">Coiled coil</keyword>
<evidence type="ECO:0008006" key="4">
    <source>
        <dbReference type="Google" id="ProtNLM"/>
    </source>
</evidence>
<dbReference type="AlphaFoldDB" id="A0AAN9HR47"/>
<dbReference type="PANTHER" id="PTHR33883:SF10">
    <property type="entry name" value="WPP DOMAIN-ASSOCIATED PROTEIN"/>
    <property type="match status" value="1"/>
</dbReference>
<feature type="coiled-coil region" evidence="1">
    <location>
        <begin position="318"/>
        <end position="352"/>
    </location>
</feature>
<name>A0AAN9HR47_CROPI</name>
<proteinExistence type="predicted"/>
<organism evidence="2 3">
    <name type="scientific">Crotalaria pallida</name>
    <name type="common">Smooth rattlebox</name>
    <name type="synonym">Crotalaria striata</name>
    <dbReference type="NCBI Taxonomy" id="3830"/>
    <lineage>
        <taxon>Eukaryota</taxon>
        <taxon>Viridiplantae</taxon>
        <taxon>Streptophyta</taxon>
        <taxon>Embryophyta</taxon>
        <taxon>Tracheophyta</taxon>
        <taxon>Spermatophyta</taxon>
        <taxon>Magnoliopsida</taxon>
        <taxon>eudicotyledons</taxon>
        <taxon>Gunneridae</taxon>
        <taxon>Pentapetalae</taxon>
        <taxon>rosids</taxon>
        <taxon>fabids</taxon>
        <taxon>Fabales</taxon>
        <taxon>Fabaceae</taxon>
        <taxon>Papilionoideae</taxon>
        <taxon>50 kb inversion clade</taxon>
        <taxon>genistoids sensu lato</taxon>
        <taxon>core genistoids</taxon>
        <taxon>Crotalarieae</taxon>
        <taxon>Crotalaria</taxon>
    </lineage>
</organism>
<gene>
    <name evidence="2" type="ORF">RIF29_41009</name>
</gene>
<feature type="coiled-coil region" evidence="1">
    <location>
        <begin position="618"/>
        <end position="663"/>
    </location>
</feature>
<evidence type="ECO:0000313" key="2">
    <source>
        <dbReference type="EMBL" id="KAK7246149.1"/>
    </source>
</evidence>
<feature type="coiled-coil region" evidence="1">
    <location>
        <begin position="405"/>
        <end position="474"/>
    </location>
</feature>
<dbReference type="EMBL" id="JAYWIO010000008">
    <property type="protein sequence ID" value="KAK7246149.1"/>
    <property type="molecule type" value="Genomic_DNA"/>
</dbReference>
<evidence type="ECO:0000256" key="1">
    <source>
        <dbReference type="SAM" id="Coils"/>
    </source>
</evidence>
<dbReference type="InterPro" id="IPR037490">
    <property type="entry name" value="WAP"/>
</dbReference>
<accession>A0AAN9HR47</accession>
<protein>
    <recommendedName>
        <fullName evidence="4">WPP domain-associated protein</fullName>
    </recommendedName>
</protein>
<reference evidence="2 3" key="1">
    <citation type="submission" date="2024-01" db="EMBL/GenBank/DDBJ databases">
        <title>The genomes of 5 underutilized Papilionoideae crops provide insights into root nodulation and disease resistanc.</title>
        <authorList>
            <person name="Yuan L."/>
        </authorList>
    </citation>
    <scope>NUCLEOTIDE SEQUENCE [LARGE SCALE GENOMIC DNA]</scope>
    <source>
        <strain evidence="2">ZHUSHIDOU_FW_LH</strain>
        <tissue evidence="2">Leaf</tissue>
    </source>
</reference>
<dbReference type="PANTHER" id="PTHR33883">
    <property type="entry name" value="WPP DOMAIN-ASSOCIATED PROTEIN"/>
    <property type="match status" value="1"/>
</dbReference>